<protein>
    <recommendedName>
        <fullName evidence="3">DUF2591 domain-containing protein</fullName>
    </recommendedName>
</protein>
<name>A0A8I1EIJ5_PSEPU</name>
<evidence type="ECO:0000313" key="1">
    <source>
        <dbReference type="EMBL" id="MBI6885857.1"/>
    </source>
</evidence>
<evidence type="ECO:0008006" key="3">
    <source>
        <dbReference type="Google" id="ProtNLM"/>
    </source>
</evidence>
<proteinExistence type="predicted"/>
<dbReference type="AlphaFoldDB" id="A0A8I1EIJ5"/>
<dbReference type="Proteomes" id="UP000637061">
    <property type="component" value="Unassembled WGS sequence"/>
</dbReference>
<comment type="caution">
    <text evidence="1">The sequence shown here is derived from an EMBL/GenBank/DDBJ whole genome shotgun (WGS) entry which is preliminary data.</text>
</comment>
<dbReference type="EMBL" id="JAEHTE010000023">
    <property type="protein sequence ID" value="MBI6885857.1"/>
    <property type="molecule type" value="Genomic_DNA"/>
</dbReference>
<evidence type="ECO:0000313" key="2">
    <source>
        <dbReference type="Proteomes" id="UP000637061"/>
    </source>
</evidence>
<reference evidence="1" key="1">
    <citation type="submission" date="2020-12" db="EMBL/GenBank/DDBJ databases">
        <title>Enhanced detection system for hospital associated transmission using whole genome sequencing surveillance.</title>
        <authorList>
            <person name="Harrison L.H."/>
            <person name="Van Tyne D."/>
            <person name="Marsh J.W."/>
            <person name="Griffith M.P."/>
            <person name="Snyder D.J."/>
            <person name="Cooper V.S."/>
            <person name="Mustapha M."/>
        </authorList>
    </citation>
    <scope>NUCLEOTIDE SEQUENCE</scope>
    <source>
        <strain evidence="1">PSB00042</strain>
    </source>
</reference>
<accession>A0A8I1EIJ5</accession>
<organism evidence="1 2">
    <name type="scientific">Pseudomonas putida</name>
    <name type="common">Arthrobacter siderocapsulatus</name>
    <dbReference type="NCBI Taxonomy" id="303"/>
    <lineage>
        <taxon>Bacteria</taxon>
        <taxon>Pseudomonadati</taxon>
        <taxon>Pseudomonadota</taxon>
        <taxon>Gammaproteobacteria</taxon>
        <taxon>Pseudomonadales</taxon>
        <taxon>Pseudomonadaceae</taxon>
        <taxon>Pseudomonas</taxon>
    </lineage>
</organism>
<gene>
    <name evidence="1" type="ORF">JEU22_18275</name>
</gene>
<sequence length="125" mass="13623">MTVDLKLVEVDAETLSGDALDWAVSIVKEGKVLVYPEGGFYPPEGSISLNEDTWCLYLNDGEGDCSSWMPSVDWLQGWPLIHQYLSGEALIVGDDTLPIAMRAIVQKMLGETVSVPAAMMKEADS</sequence>
<dbReference type="RefSeq" id="WP_198747784.1">
    <property type="nucleotide sequence ID" value="NZ_JAEHTE010000023.1"/>
</dbReference>